<protein>
    <submittedName>
        <fullName evidence="2">Uncharacterized protein</fullName>
    </submittedName>
</protein>
<evidence type="ECO:0000313" key="2">
    <source>
        <dbReference type="EMBL" id="MBY8336768.1"/>
    </source>
</evidence>
<gene>
    <name evidence="2" type="ORF">KYN89_06880</name>
</gene>
<dbReference type="Proteomes" id="UP000759298">
    <property type="component" value="Unassembled WGS sequence"/>
</dbReference>
<feature type="compositionally biased region" description="Low complexity" evidence="1">
    <location>
        <begin position="165"/>
        <end position="174"/>
    </location>
</feature>
<organism evidence="2 3">
    <name type="scientific">Alteriqipengyuania abyssalis</name>
    <dbReference type="NCBI Taxonomy" id="2860200"/>
    <lineage>
        <taxon>Bacteria</taxon>
        <taxon>Pseudomonadati</taxon>
        <taxon>Pseudomonadota</taxon>
        <taxon>Alphaproteobacteria</taxon>
        <taxon>Sphingomonadales</taxon>
        <taxon>Erythrobacteraceae</taxon>
        <taxon>Alteriqipengyuania</taxon>
    </lineage>
</organism>
<evidence type="ECO:0000256" key="1">
    <source>
        <dbReference type="SAM" id="MobiDB-lite"/>
    </source>
</evidence>
<evidence type="ECO:0000313" key="3">
    <source>
        <dbReference type="Proteomes" id="UP000759298"/>
    </source>
</evidence>
<keyword evidence="3" id="KW-1185">Reference proteome</keyword>
<feature type="region of interest" description="Disordered" evidence="1">
    <location>
        <begin position="131"/>
        <end position="183"/>
    </location>
</feature>
<feature type="region of interest" description="Disordered" evidence="1">
    <location>
        <begin position="82"/>
        <end position="103"/>
    </location>
</feature>
<proteinExistence type="predicted"/>
<reference evidence="2 3" key="1">
    <citation type="submission" date="2021-07" db="EMBL/GenBank/DDBJ databases">
        <title>Alteriqipengyuania abyssalis NZ-12B nov, sp.nov isolated from deep sea sponge in pacific ocean.</title>
        <authorList>
            <person name="Tareen S."/>
            <person name="Wink J."/>
        </authorList>
    </citation>
    <scope>NUCLEOTIDE SEQUENCE [LARGE SCALE GENOMIC DNA]</scope>
    <source>
        <strain evidence="2 3">NZ-12B</strain>
    </source>
</reference>
<comment type="caution">
    <text evidence="2">The sequence shown here is derived from an EMBL/GenBank/DDBJ whole genome shotgun (WGS) entry which is preliminary data.</text>
</comment>
<dbReference type="RefSeq" id="WP_222824404.1">
    <property type="nucleotide sequence ID" value="NZ_JAHWXP010000002.1"/>
</dbReference>
<dbReference type="EMBL" id="JAHWXP010000002">
    <property type="protein sequence ID" value="MBY8336768.1"/>
    <property type="molecule type" value="Genomic_DNA"/>
</dbReference>
<sequence length="183" mass="19056">MSIRSAFVITICGGVALAGTPAAAQDREDVVGPVLEEARRAYAAPEPERELPADCPESADNEIVVCAPVEQNPDQYRVQSRLERGDESHLEWTGQAPDVSGPGIFKGPATVSGCIKGINCPPPPAYIIDFSELPEAPPGSDADRIARGLAPRGSAYDGGTSADGQPSDEQAQPQEAPPPSPEG</sequence>
<name>A0ABS7PCH1_9SPHN</name>
<accession>A0ABS7PCH1</accession>